<comment type="similarity">
    <text evidence="17 18">In the C-terminal section; belongs to the aldehyde dehydrogenase family.</text>
</comment>
<keyword evidence="10 18" id="KW-0642">Proline metabolism</keyword>
<evidence type="ECO:0000313" key="25">
    <source>
        <dbReference type="EMBL" id="PZA17839.1"/>
    </source>
</evidence>
<keyword evidence="4 18" id="KW-0678">Repressor</keyword>
<evidence type="ECO:0000256" key="8">
    <source>
        <dbReference type="ARBA" id="ARBA00023015"/>
    </source>
</evidence>
<keyword evidence="5 18" id="KW-0285">Flavoprotein</keyword>
<dbReference type="Gene3D" id="3.40.605.10">
    <property type="entry name" value="Aldehyde Dehydrogenase, Chain A, domain 1"/>
    <property type="match status" value="1"/>
</dbReference>
<dbReference type="SUPFAM" id="SSF81935">
    <property type="entry name" value="N-terminal domain of bifunctional PutA protein"/>
    <property type="match status" value="1"/>
</dbReference>
<dbReference type="Pfam" id="PF00171">
    <property type="entry name" value="Aldedh"/>
    <property type="match status" value="1"/>
</dbReference>
<dbReference type="Gene3D" id="1.20.5.460">
    <property type="entry name" value="Single helix bin"/>
    <property type="match status" value="1"/>
</dbReference>
<feature type="domain" description="Proline dehydrogenase" evidence="21">
    <location>
        <begin position="264"/>
        <end position="564"/>
    </location>
</feature>
<dbReference type="FunFam" id="3.40.605.10:FF:000017">
    <property type="entry name" value="Bifunctional protein PutA"/>
    <property type="match status" value="1"/>
</dbReference>
<feature type="active site" evidence="19">
    <location>
        <position position="913"/>
    </location>
</feature>
<dbReference type="InterPro" id="IPR010985">
    <property type="entry name" value="Ribbon_hlx_hlx"/>
</dbReference>
<feature type="domain" description="Proline dehydrogenase PutA" evidence="22">
    <location>
        <begin position="143"/>
        <end position="254"/>
    </location>
</feature>
<keyword evidence="8 18" id="KW-0805">Transcription regulation</keyword>
<dbReference type="NCBIfam" id="NF008869">
    <property type="entry name" value="PRK11904.1"/>
    <property type="match status" value="1"/>
</dbReference>
<dbReference type="Pfam" id="PF01619">
    <property type="entry name" value="Pro_dh"/>
    <property type="match status" value="1"/>
</dbReference>
<keyword evidence="9 18" id="KW-0520">NAD</keyword>
<evidence type="ECO:0000259" key="24">
    <source>
        <dbReference type="Pfam" id="PF21775"/>
    </source>
</evidence>
<dbReference type="PIRSF" id="PIRSF000197">
    <property type="entry name" value="Bifunct_PutA"/>
    <property type="match status" value="1"/>
</dbReference>
<sequence length="1315" mass="141311">MSTTTLGVKLDDASRERLKAAARRIDRTPHWVIKQAIFNYLEQLERGEGPVSSVVSEGAEGEGGATDVPHQVFLDFAERVQPQSVLRAAITAAWRRPEPEMVPMLLDQARLPATMAAAAHELARRLATGLRTQKHAGGRSGMVQSLLQEFSLSSQEGVALMCLAEALLRIPDKPTRDALIRDKIAKGKWQTHLGHSPSMFVNAATWGLLLTGKLVATHNETGLSSALNRMIGKSGEPLIRKGVDMAMRLMGEQFVTGETIAAALANAAAREARGFRYSYDMLGEAALTAADAQRYLAAYEQAIHAIGKASHGRGIYEGPGISVKLSALHPRYSRAQYERVMDELYPRLLGLMVLARQYDIGINIDAEEADRLELSLDLLERLCFEPALAGWNGIGFVIQAYQKRCPFVIDHVVDLARRSRHRLMIRLVKGAYWDSEIKLAQVQGLEGYPVYTRKAYTDLSYLACARRLLAVPEVIYPQFATHNAHTLAAIHQLAGQNYYPGQYEFQCLHGMGEPLYEQVVGPLAEGKLARPCRIYAPVGSHETLLAYLVRRLLENGANTSFVNRIADPAVPIDELVADPVEVVEHLARTEGGLGLPHPRIPLPRALYGAVRVNSAGLDLVNEHRLASLSAALLNSAENTWEAVPLLGAALDAGGDWRAVVNPADARDEVGKVREATTAEVDRAVQCAVEAGPMWQSTPPAGRAAILEAAADCMEGGMQPLMGLLVREAGKTFANAAAEVREAVDFLRYYAAQVRQHFANDSHRPLGPVVCISPWNFPLAIFTGQIAAALAAGNTVLAKPAEQTPLIAAQAVRILLQAGVPEGVVQLLPGQGETVGAQLTVDARVRGVMFTGSTAVARILQRTLAGRLDGQGRPLPLIAETGGLNAMIVDSSALAEQVVGDVIVSAFDSAGQRCSALRVLCVQEDIADRVIEMLKGAMAEYRIGNPERLAVDVGPVIDAEARDAIEGHIRDMRDAGLRIFQCARIEDQDIERGTYVLPTLIELDSLDQLTREVFGPVLHVLRYPRQSLDAVVDQINAAGYGLTLGVHTRIDETIARVVDRAHVGNIYVNRNMVGAVVGVQPFGGEGLSGTGPKAGGPLYLYRLLATRPAASVMAALAVDTVEDAQASSRREALMAPLAALCAWAGAGQRSHLAAVCERFAAASPSGQVRTLTGPTGERNTYMLLPRERVLCLASDEGDRLVQLAAVLATGACAVWPADGAARALHATLPESVRARVALVADWLEEGLAFDVVLHHGDADQLHALSLQLADRPGAIVSLHGHGRGEDAMALERLLIERAVSLNTAAAGGNASLMTIG</sequence>
<dbReference type="FunFam" id="1.20.5.460:FF:000001">
    <property type="entry name" value="Bifunctional protein PutA"/>
    <property type="match status" value="1"/>
</dbReference>
<evidence type="ECO:0000256" key="9">
    <source>
        <dbReference type="ARBA" id="ARBA00023027"/>
    </source>
</evidence>
<dbReference type="PROSITE" id="PS00070">
    <property type="entry name" value="ALDEHYDE_DEHYDR_CYS"/>
    <property type="match status" value="1"/>
</dbReference>
<dbReference type="InterPro" id="IPR015590">
    <property type="entry name" value="Aldehyde_DH_dom"/>
</dbReference>
<dbReference type="GO" id="GO:0010133">
    <property type="term" value="P:L-proline catabolic process to L-glutamate"/>
    <property type="evidence" value="ECO:0007669"/>
    <property type="project" value="UniProtKB-UniRule"/>
</dbReference>
<evidence type="ECO:0000256" key="15">
    <source>
        <dbReference type="ARBA" id="ARBA00048779"/>
    </source>
</evidence>
<keyword evidence="6 18" id="KW-0274">FAD</keyword>
<dbReference type="EC" id="1.2.1.88" evidence="18"/>
<dbReference type="InterPro" id="IPR025703">
    <property type="entry name" value="Bifunct_PutA"/>
</dbReference>
<evidence type="ECO:0000313" key="26">
    <source>
        <dbReference type="Proteomes" id="UP000248259"/>
    </source>
</evidence>
<dbReference type="SUPFAM" id="SSF47598">
    <property type="entry name" value="Ribbon-helix-helix"/>
    <property type="match status" value="1"/>
</dbReference>
<evidence type="ECO:0000256" key="10">
    <source>
        <dbReference type="ARBA" id="ARBA00023062"/>
    </source>
</evidence>
<feature type="domain" description="PutA RHH" evidence="24">
    <location>
        <begin position="11"/>
        <end position="43"/>
    </location>
</feature>
<dbReference type="InterPro" id="IPR005933">
    <property type="entry name" value="PutA_C"/>
</dbReference>
<evidence type="ECO:0000256" key="17">
    <source>
        <dbReference type="ARBA" id="ARBA00060911"/>
    </source>
</evidence>
<evidence type="ECO:0000256" key="12">
    <source>
        <dbReference type="ARBA" id="ARBA00023163"/>
    </source>
</evidence>
<dbReference type="GO" id="GO:0003842">
    <property type="term" value="F:L-glutamate gamma-semialdehyde dehydrogenase activity"/>
    <property type="evidence" value="ECO:0007669"/>
    <property type="project" value="UniProtKB-UniRule"/>
</dbReference>
<organism evidence="25 26">
    <name type="scientific">Parazoarcus communis SWub3 = DSM 12120</name>
    <dbReference type="NCBI Taxonomy" id="1121029"/>
    <lineage>
        <taxon>Bacteria</taxon>
        <taxon>Pseudomonadati</taxon>
        <taxon>Pseudomonadota</taxon>
        <taxon>Betaproteobacteria</taxon>
        <taxon>Rhodocyclales</taxon>
        <taxon>Zoogloeaceae</taxon>
        <taxon>Parazoarcus</taxon>
    </lineage>
</organism>
<dbReference type="FunFam" id="3.20.20.220:FF:000004">
    <property type="entry name" value="Bifunctional protein PutA"/>
    <property type="match status" value="1"/>
</dbReference>
<dbReference type="InterPro" id="IPR029041">
    <property type="entry name" value="FAD-linked_oxidoreductase-like"/>
</dbReference>
<dbReference type="InterPro" id="IPR024082">
    <property type="entry name" value="PRODH_PutA_dom_II"/>
</dbReference>
<dbReference type="Pfam" id="PF18327">
    <property type="entry name" value="PRODH"/>
    <property type="match status" value="1"/>
</dbReference>
<dbReference type="UniPathway" id="UPA00261">
    <property type="reaction ID" value="UER00373"/>
</dbReference>
<dbReference type="FunFam" id="3.40.309.10:FF:000005">
    <property type="entry name" value="1-pyrroline-5-carboxylate dehydrogenase 1"/>
    <property type="match status" value="1"/>
</dbReference>
<keyword evidence="12 18" id="KW-0804">Transcription</keyword>
<dbReference type="RefSeq" id="WP_110523182.1">
    <property type="nucleotide sequence ID" value="NZ_QKOE01000002.1"/>
</dbReference>
<dbReference type="Gene3D" id="1.20.5.550">
    <property type="entry name" value="Single Helix bin"/>
    <property type="match status" value="1"/>
</dbReference>
<dbReference type="PANTHER" id="PTHR42862:SF1">
    <property type="entry name" value="DELTA-1-PYRROLINE-5-CARBOXYLATE DEHYDROGENASE 2, ISOFORM A-RELATED"/>
    <property type="match status" value="1"/>
</dbReference>
<dbReference type="GO" id="GO:0003700">
    <property type="term" value="F:DNA-binding transcription factor activity"/>
    <property type="evidence" value="ECO:0007669"/>
    <property type="project" value="InterPro"/>
</dbReference>
<evidence type="ECO:0000259" key="22">
    <source>
        <dbReference type="Pfam" id="PF14850"/>
    </source>
</evidence>
<comment type="caution">
    <text evidence="25">The sequence shown here is derived from an EMBL/GenBank/DDBJ whole genome shotgun (WGS) entry which is preliminary data.</text>
</comment>
<evidence type="ECO:0000256" key="11">
    <source>
        <dbReference type="ARBA" id="ARBA00023125"/>
    </source>
</evidence>
<comment type="cofactor">
    <cofactor evidence="1 18">
        <name>FAD</name>
        <dbReference type="ChEBI" id="CHEBI:57692"/>
    </cofactor>
</comment>
<keyword evidence="13" id="KW-0511">Multifunctional enzyme</keyword>
<name>A0A323UZ41_9RHOO</name>
<evidence type="ECO:0000259" key="21">
    <source>
        <dbReference type="Pfam" id="PF01619"/>
    </source>
</evidence>
<evidence type="ECO:0000259" key="23">
    <source>
        <dbReference type="Pfam" id="PF18327"/>
    </source>
</evidence>
<evidence type="ECO:0000256" key="5">
    <source>
        <dbReference type="ARBA" id="ARBA00022630"/>
    </source>
</evidence>
<dbReference type="Gene3D" id="3.20.20.220">
    <property type="match status" value="1"/>
</dbReference>
<dbReference type="OrthoDB" id="6187633at2"/>
<comment type="pathway">
    <text evidence="2 18">Amino-acid degradation; L-proline degradation into L-glutamate; L-glutamate from L-proline: step 1/2.</text>
</comment>
<dbReference type="Gene3D" id="3.40.309.10">
    <property type="entry name" value="Aldehyde Dehydrogenase, Chain A, domain 2"/>
    <property type="match status" value="1"/>
</dbReference>
<comment type="function">
    <text evidence="18">Oxidizes proline to glutamate for use as a carbon and nitrogen source.</text>
</comment>
<feature type="domain" description="Proline utilization A proline dehydrogenase N-terminal" evidence="23">
    <location>
        <begin position="84"/>
        <end position="131"/>
    </location>
</feature>
<keyword evidence="7 18" id="KW-0560">Oxidoreductase</keyword>
<dbReference type="InterPro" id="IPR016161">
    <property type="entry name" value="Ald_DH/histidinol_DH"/>
</dbReference>
<evidence type="ECO:0000256" key="18">
    <source>
        <dbReference type="PIRNR" id="PIRNR000197"/>
    </source>
</evidence>
<dbReference type="InterPro" id="IPR016163">
    <property type="entry name" value="Ald_DH_C"/>
</dbReference>
<accession>A0A323UZ41</accession>
<dbReference type="NCBIfam" id="NF008772">
    <property type="entry name" value="PRK11809.1"/>
    <property type="match status" value="1"/>
</dbReference>
<reference evidence="25 26" key="1">
    <citation type="submission" date="2018-06" db="EMBL/GenBank/DDBJ databases">
        <title>Azoarcus communis strain SWub3 genome.</title>
        <authorList>
            <person name="Zorraquino Salvo V."/>
            <person name="Toubiana D."/>
            <person name="Blumwald E."/>
        </authorList>
    </citation>
    <scope>NUCLEOTIDE SEQUENCE [LARGE SCALE GENOMIC DNA]</scope>
    <source>
        <strain evidence="25 26">SWub3</strain>
    </source>
</reference>
<dbReference type="GO" id="GO:0004657">
    <property type="term" value="F:proline dehydrogenase activity"/>
    <property type="evidence" value="ECO:0007669"/>
    <property type="project" value="UniProtKB-UniRule"/>
</dbReference>
<evidence type="ECO:0000259" key="20">
    <source>
        <dbReference type="Pfam" id="PF00171"/>
    </source>
</evidence>
<dbReference type="CDD" id="cd07125">
    <property type="entry name" value="ALDH_PutA-P5CDH"/>
    <property type="match status" value="1"/>
</dbReference>
<evidence type="ECO:0000256" key="14">
    <source>
        <dbReference type="ARBA" id="ARBA00048142"/>
    </source>
</evidence>
<evidence type="ECO:0000256" key="13">
    <source>
        <dbReference type="ARBA" id="ARBA00023268"/>
    </source>
</evidence>
<evidence type="ECO:0000256" key="7">
    <source>
        <dbReference type="ARBA" id="ARBA00023002"/>
    </source>
</evidence>
<dbReference type="InterPro" id="IPR050485">
    <property type="entry name" value="Proline_metab_enzyme"/>
</dbReference>
<dbReference type="InterPro" id="IPR016160">
    <property type="entry name" value="Ald_DH_CS_CYS"/>
</dbReference>
<dbReference type="Proteomes" id="UP000248259">
    <property type="component" value="Unassembled WGS sequence"/>
</dbReference>
<dbReference type="GO" id="GO:0003677">
    <property type="term" value="F:DNA binding"/>
    <property type="evidence" value="ECO:0007669"/>
    <property type="project" value="UniProtKB-KW"/>
</dbReference>
<dbReference type="CDD" id="cd22233">
    <property type="entry name" value="RHH_CopAso-like"/>
    <property type="match status" value="1"/>
</dbReference>
<dbReference type="InterPro" id="IPR041349">
    <property type="entry name" value="PRODH"/>
</dbReference>
<dbReference type="PANTHER" id="PTHR42862">
    <property type="entry name" value="DELTA-1-PYRROLINE-5-CARBOXYLATE DEHYDROGENASE 1, ISOFORM A-RELATED"/>
    <property type="match status" value="1"/>
</dbReference>
<dbReference type="InterPro" id="IPR048798">
    <property type="entry name" value="PutA_RHH"/>
</dbReference>
<dbReference type="Pfam" id="PF21775">
    <property type="entry name" value="PutA_1st"/>
    <property type="match status" value="1"/>
</dbReference>
<comment type="catalytic activity">
    <reaction evidence="15 18">
        <text>L-proline + a quinone = (S)-1-pyrroline-5-carboxylate + a quinol + H(+)</text>
        <dbReference type="Rhea" id="RHEA:23784"/>
        <dbReference type="ChEBI" id="CHEBI:15378"/>
        <dbReference type="ChEBI" id="CHEBI:17388"/>
        <dbReference type="ChEBI" id="CHEBI:24646"/>
        <dbReference type="ChEBI" id="CHEBI:60039"/>
        <dbReference type="ChEBI" id="CHEBI:132124"/>
        <dbReference type="EC" id="1.5.5.2"/>
    </reaction>
</comment>
<dbReference type="InterPro" id="IPR016162">
    <property type="entry name" value="Ald_DH_N"/>
</dbReference>
<evidence type="ECO:0000256" key="6">
    <source>
        <dbReference type="ARBA" id="ARBA00022827"/>
    </source>
</evidence>
<evidence type="ECO:0000256" key="1">
    <source>
        <dbReference type="ARBA" id="ARBA00001974"/>
    </source>
</evidence>
<feature type="active site" evidence="19">
    <location>
        <position position="879"/>
    </location>
</feature>
<dbReference type="GO" id="GO:0009898">
    <property type="term" value="C:cytoplasmic side of plasma membrane"/>
    <property type="evidence" value="ECO:0007669"/>
    <property type="project" value="TreeGrafter"/>
</dbReference>
<comment type="pathway">
    <text evidence="3 18">Amino-acid degradation; L-proline degradation into L-glutamate; L-glutamate from L-proline: step 2/2.</text>
</comment>
<dbReference type="InterPro" id="IPR002872">
    <property type="entry name" value="Proline_DH_dom"/>
</dbReference>
<comment type="catalytic activity">
    <reaction evidence="14 18">
        <text>L-glutamate 5-semialdehyde + NAD(+) + H2O = L-glutamate + NADH + 2 H(+)</text>
        <dbReference type="Rhea" id="RHEA:30235"/>
        <dbReference type="ChEBI" id="CHEBI:15377"/>
        <dbReference type="ChEBI" id="CHEBI:15378"/>
        <dbReference type="ChEBI" id="CHEBI:29985"/>
        <dbReference type="ChEBI" id="CHEBI:57540"/>
        <dbReference type="ChEBI" id="CHEBI:57945"/>
        <dbReference type="ChEBI" id="CHEBI:58066"/>
        <dbReference type="EC" id="1.2.1.88"/>
    </reaction>
</comment>
<evidence type="ECO:0000256" key="3">
    <source>
        <dbReference type="ARBA" id="ARBA00004786"/>
    </source>
</evidence>
<evidence type="ECO:0000256" key="16">
    <source>
        <dbReference type="ARBA" id="ARBA00060889"/>
    </source>
</evidence>
<dbReference type="Pfam" id="PF14850">
    <property type="entry name" value="Pro_dh-DNA_bdg"/>
    <property type="match status" value="1"/>
</dbReference>
<keyword evidence="26" id="KW-1185">Reference proteome</keyword>
<dbReference type="EC" id="1.5.5.2" evidence="18"/>
<proteinExistence type="inferred from homology"/>
<evidence type="ECO:0000256" key="19">
    <source>
        <dbReference type="PIRSR" id="PIRSR000197-1"/>
    </source>
</evidence>
<dbReference type="InterPro" id="IPR024089">
    <property type="entry name" value="PRODH_PutA_dom_I/II"/>
</dbReference>
<dbReference type="NCBIfam" id="TIGR01238">
    <property type="entry name" value="D1pyr5carbox3"/>
    <property type="match status" value="1"/>
</dbReference>
<gene>
    <name evidence="25" type="primary">putA</name>
    <name evidence="25" type="ORF">DNK49_04790</name>
</gene>
<evidence type="ECO:0000256" key="2">
    <source>
        <dbReference type="ARBA" id="ARBA00004739"/>
    </source>
</evidence>
<keyword evidence="11 18" id="KW-0238">DNA-binding</keyword>
<dbReference type="InterPro" id="IPR024090">
    <property type="entry name" value="PRODH_PutA_dom_I"/>
</dbReference>
<dbReference type="InterPro" id="IPR013321">
    <property type="entry name" value="Arc_rbn_hlx_hlx"/>
</dbReference>
<protein>
    <recommendedName>
        <fullName evidence="18">Bifunctional protein PutA</fullName>
    </recommendedName>
    <domain>
        <recommendedName>
            <fullName evidence="18">Proline dehydrogenase</fullName>
            <ecNumber evidence="18">1.5.5.2</ecNumber>
        </recommendedName>
        <alternativeName>
            <fullName evidence="18">Proline oxidase</fullName>
        </alternativeName>
    </domain>
    <domain>
        <recommendedName>
            <fullName evidence="18">Delta-1-pyrroline-5-carboxylate dehydrogenase</fullName>
            <shortName evidence="18">P5C dehydrogenase</shortName>
            <ecNumber evidence="18">1.2.1.88</ecNumber>
        </recommendedName>
        <alternativeName>
            <fullName evidence="18">L-glutamate gamma-semialdehyde dehydrogenase</fullName>
        </alternativeName>
    </domain>
</protein>
<comment type="similarity">
    <text evidence="16 18">In the N-terminal section; belongs to the proline dehydrogenase family.</text>
</comment>
<dbReference type="Gene3D" id="1.10.1220.10">
    <property type="entry name" value="Met repressor-like"/>
    <property type="match status" value="1"/>
</dbReference>
<dbReference type="EMBL" id="QKOE01000002">
    <property type="protein sequence ID" value="PZA17839.1"/>
    <property type="molecule type" value="Genomic_DNA"/>
</dbReference>
<dbReference type="SUPFAM" id="SSF51730">
    <property type="entry name" value="FAD-linked oxidoreductase"/>
    <property type="match status" value="1"/>
</dbReference>
<dbReference type="SUPFAM" id="SSF53720">
    <property type="entry name" value="ALDH-like"/>
    <property type="match status" value="1"/>
</dbReference>
<feature type="domain" description="Aldehyde dehydrogenase" evidence="20">
    <location>
        <begin position="658"/>
        <end position="1099"/>
    </location>
</feature>
<evidence type="ECO:0000256" key="4">
    <source>
        <dbReference type="ARBA" id="ARBA00022491"/>
    </source>
</evidence>